<evidence type="ECO:0000313" key="1">
    <source>
        <dbReference type="EMBL" id="KAK8581087.1"/>
    </source>
</evidence>
<reference evidence="1 2" key="1">
    <citation type="journal article" date="2024" name="G3 (Bethesda)">
        <title>Genome assembly of Hibiscus sabdariffa L. provides insights into metabolisms of medicinal natural products.</title>
        <authorList>
            <person name="Kim T."/>
        </authorList>
    </citation>
    <scope>NUCLEOTIDE SEQUENCE [LARGE SCALE GENOMIC DNA]</scope>
    <source>
        <strain evidence="1">TK-2024</strain>
        <tissue evidence="1">Old leaves</tissue>
    </source>
</reference>
<protein>
    <recommendedName>
        <fullName evidence="3">Secreted protein</fullName>
    </recommendedName>
</protein>
<comment type="caution">
    <text evidence="1">The sequence shown here is derived from an EMBL/GenBank/DDBJ whole genome shotgun (WGS) entry which is preliminary data.</text>
</comment>
<proteinExistence type="predicted"/>
<accession>A0ABR2FJH2</accession>
<dbReference type="Proteomes" id="UP001472677">
    <property type="component" value="Unassembled WGS sequence"/>
</dbReference>
<dbReference type="EMBL" id="JBBPBM010000006">
    <property type="protein sequence ID" value="KAK8581087.1"/>
    <property type="molecule type" value="Genomic_DNA"/>
</dbReference>
<keyword evidence="2" id="KW-1185">Reference proteome</keyword>
<gene>
    <name evidence="1" type="ORF">V6N12_071329</name>
</gene>
<evidence type="ECO:0000313" key="2">
    <source>
        <dbReference type="Proteomes" id="UP001472677"/>
    </source>
</evidence>
<organism evidence="1 2">
    <name type="scientific">Hibiscus sabdariffa</name>
    <name type="common">roselle</name>
    <dbReference type="NCBI Taxonomy" id="183260"/>
    <lineage>
        <taxon>Eukaryota</taxon>
        <taxon>Viridiplantae</taxon>
        <taxon>Streptophyta</taxon>
        <taxon>Embryophyta</taxon>
        <taxon>Tracheophyta</taxon>
        <taxon>Spermatophyta</taxon>
        <taxon>Magnoliopsida</taxon>
        <taxon>eudicotyledons</taxon>
        <taxon>Gunneridae</taxon>
        <taxon>Pentapetalae</taxon>
        <taxon>rosids</taxon>
        <taxon>malvids</taxon>
        <taxon>Malvales</taxon>
        <taxon>Malvaceae</taxon>
        <taxon>Malvoideae</taxon>
        <taxon>Hibiscus</taxon>
    </lineage>
</organism>
<name>A0ABR2FJH2_9ROSI</name>
<evidence type="ECO:0008006" key="3">
    <source>
        <dbReference type="Google" id="ProtNLM"/>
    </source>
</evidence>
<sequence>MLKSRSGVAACLVIAMNVPAKEHGSTAAHDVDSSTLLFYQGSTLGGKAITFSLRRGFNSTVVLLRLKLTHG</sequence>